<dbReference type="RefSeq" id="WP_190435485.1">
    <property type="nucleotide sequence ID" value="NZ_JAMPKM010000005.1"/>
</dbReference>
<keyword evidence="4" id="KW-1185">Reference proteome</keyword>
<dbReference type="InterPro" id="IPR049577">
    <property type="entry name" value="GMPP_N"/>
</dbReference>
<keyword evidence="3" id="KW-0548">Nucleotidyltransferase</keyword>
<evidence type="ECO:0000259" key="1">
    <source>
        <dbReference type="Pfam" id="PF00483"/>
    </source>
</evidence>
<feature type="domain" description="MannoseP isomerase/GMP-like beta-helix" evidence="2">
    <location>
        <begin position="289"/>
        <end position="343"/>
    </location>
</feature>
<dbReference type="CDD" id="cd02509">
    <property type="entry name" value="GDP-M1P_Guanylyltransferase"/>
    <property type="match status" value="1"/>
</dbReference>
<dbReference type="InterPro" id="IPR029044">
    <property type="entry name" value="Nucleotide-diphossugar_trans"/>
</dbReference>
<dbReference type="PANTHER" id="PTHR46390">
    <property type="entry name" value="MANNOSE-1-PHOSPHATE GUANYLYLTRANSFERASE"/>
    <property type="match status" value="1"/>
</dbReference>
<name>A0ABV0J8M7_9CYAN</name>
<proteinExistence type="predicted"/>
<dbReference type="InterPro" id="IPR054566">
    <property type="entry name" value="ManC/GMP-like_b-helix"/>
</dbReference>
<keyword evidence="3" id="KW-0808">Transferase</keyword>
<dbReference type="InterPro" id="IPR051161">
    <property type="entry name" value="Mannose-6P_isomerase_type2"/>
</dbReference>
<dbReference type="Gene3D" id="3.90.550.10">
    <property type="entry name" value="Spore Coat Polysaccharide Biosynthesis Protein SpsA, Chain A"/>
    <property type="match status" value="1"/>
</dbReference>
<dbReference type="GO" id="GO:0016779">
    <property type="term" value="F:nucleotidyltransferase activity"/>
    <property type="evidence" value="ECO:0007669"/>
    <property type="project" value="UniProtKB-KW"/>
</dbReference>
<dbReference type="InterPro" id="IPR005835">
    <property type="entry name" value="NTP_transferase_dom"/>
</dbReference>
<dbReference type="Pfam" id="PF22640">
    <property type="entry name" value="ManC_GMP_beta-helix"/>
    <property type="match status" value="1"/>
</dbReference>
<evidence type="ECO:0000313" key="3">
    <source>
        <dbReference type="EMBL" id="MEP0817475.1"/>
    </source>
</evidence>
<protein>
    <submittedName>
        <fullName evidence="3">Mannose-1-phosphate guanylyltransferase</fullName>
    </submittedName>
</protein>
<dbReference type="SUPFAM" id="SSF159283">
    <property type="entry name" value="Guanosine diphospho-D-mannose pyrophosphorylase/mannose-6-phosphate isomerase linker domain"/>
    <property type="match status" value="1"/>
</dbReference>
<comment type="caution">
    <text evidence="3">The sequence shown here is derived from an EMBL/GenBank/DDBJ whole genome shotgun (WGS) entry which is preliminary data.</text>
</comment>
<dbReference type="PANTHER" id="PTHR46390:SF1">
    <property type="entry name" value="MANNOSE-1-PHOSPHATE GUANYLYLTRANSFERASE"/>
    <property type="match status" value="1"/>
</dbReference>
<organism evidence="3 4">
    <name type="scientific">Trichocoleus desertorum GB2-A4</name>
    <dbReference type="NCBI Taxonomy" id="2933944"/>
    <lineage>
        <taxon>Bacteria</taxon>
        <taxon>Bacillati</taxon>
        <taxon>Cyanobacteriota</taxon>
        <taxon>Cyanophyceae</taxon>
        <taxon>Leptolyngbyales</taxon>
        <taxon>Trichocoleusaceae</taxon>
        <taxon>Trichocoleus</taxon>
    </lineage>
</organism>
<sequence length="353" mass="38883">MSNSLIPVILAGGKGERFWPLSRKLRPKQFLSLDGSGKSLLQATADRLLPLAGGWENLWVVTASHLADGVKEQLPNLPPENLLVESEGRDTAPAVAWSTLEIARRYGEDAVVGFFPADHWIDDQATFEQTLSAATELATQQEAIVTLGIKPNAPSTGYGYIEQGEPAGSYTGFPAYRVDRFTEKPDRETAETFLASGRFSWNSGMFVFRAGVTLNELRVHAPELMHLLEQQGPSAYPQLPKKSIDYALMEKTQKAYVLPVGFGWDDLGDWTAIERLLKGDKANVELATHVGLDTQGAILYASNTEDVIVTIGLEDVVVVRDGNVTLIVKKDRTQEIKQALSQLRDRPDLEHLL</sequence>
<dbReference type="SUPFAM" id="SSF53448">
    <property type="entry name" value="Nucleotide-diphospho-sugar transferases"/>
    <property type="match status" value="1"/>
</dbReference>
<dbReference type="Pfam" id="PF00483">
    <property type="entry name" value="NTP_transferase"/>
    <property type="match status" value="1"/>
</dbReference>
<evidence type="ECO:0000313" key="4">
    <source>
        <dbReference type="Proteomes" id="UP001464891"/>
    </source>
</evidence>
<gene>
    <name evidence="3" type="ORF">NC998_10245</name>
</gene>
<dbReference type="Proteomes" id="UP001464891">
    <property type="component" value="Unassembled WGS sequence"/>
</dbReference>
<reference evidence="3 4" key="1">
    <citation type="submission" date="2022-04" db="EMBL/GenBank/DDBJ databases">
        <title>Positive selection, recombination, and allopatry shape intraspecific diversity of widespread and dominant cyanobacteria.</title>
        <authorList>
            <person name="Wei J."/>
            <person name="Shu W."/>
            <person name="Hu C."/>
        </authorList>
    </citation>
    <scope>NUCLEOTIDE SEQUENCE [LARGE SCALE GENOMIC DNA]</scope>
    <source>
        <strain evidence="3 4">GB2-A4</strain>
    </source>
</reference>
<evidence type="ECO:0000259" key="2">
    <source>
        <dbReference type="Pfam" id="PF22640"/>
    </source>
</evidence>
<feature type="domain" description="Nucleotidyl transferase" evidence="1">
    <location>
        <begin position="7"/>
        <end position="275"/>
    </location>
</feature>
<dbReference type="EMBL" id="JAMPKM010000005">
    <property type="protein sequence ID" value="MEP0817475.1"/>
    <property type="molecule type" value="Genomic_DNA"/>
</dbReference>
<accession>A0ABV0J8M7</accession>